<dbReference type="PANTHER" id="PTHR43943:SF17">
    <property type="entry name" value="3-PHENYLPROPIONATE-DIHYDRODIOL_CINNAMIC ACID-DIHYDRODIOL DEHYDROGENASE"/>
    <property type="match status" value="1"/>
</dbReference>
<keyword evidence="2 3" id="KW-0560">Oxidoreductase</keyword>
<accession>A0ABM9EGY7</accession>
<dbReference type="Pfam" id="PF00106">
    <property type="entry name" value="adh_short"/>
    <property type="match status" value="1"/>
</dbReference>
<keyword evidence="4" id="KW-1185">Reference proteome</keyword>
<comment type="caution">
    <text evidence="3">The sequence shown here is derived from an EMBL/GenBank/DDBJ whole genome shotgun (WGS) entry which is preliminary data.</text>
</comment>
<dbReference type="SUPFAM" id="SSF51735">
    <property type="entry name" value="NAD(P)-binding Rossmann-fold domains"/>
    <property type="match status" value="1"/>
</dbReference>
<protein>
    <submittedName>
        <fullName evidence="3">Uncharacterized oxidoreductase YvrD</fullName>
        <ecNumber evidence="3">1.-.-.-</ecNumber>
    </submittedName>
</protein>
<comment type="similarity">
    <text evidence="1">Belongs to the short-chain dehydrogenases/reductases (SDR) family.</text>
</comment>
<dbReference type="PRINTS" id="PR00081">
    <property type="entry name" value="GDHRDH"/>
</dbReference>
<dbReference type="RefSeq" id="WP_254021528.1">
    <property type="nucleotide sequence ID" value="NZ_CAKXZT010000163.1"/>
</dbReference>
<organism evidence="3 4">
    <name type="scientific">Mesorhizobium escarrei</name>
    <dbReference type="NCBI Taxonomy" id="666018"/>
    <lineage>
        <taxon>Bacteria</taxon>
        <taxon>Pseudomonadati</taxon>
        <taxon>Pseudomonadota</taxon>
        <taxon>Alphaproteobacteria</taxon>
        <taxon>Hyphomicrobiales</taxon>
        <taxon>Phyllobacteriaceae</taxon>
        <taxon>Mesorhizobium</taxon>
    </lineage>
</organism>
<dbReference type="EMBL" id="CAKXZT010000163">
    <property type="protein sequence ID" value="CAH2408096.1"/>
    <property type="molecule type" value="Genomic_DNA"/>
</dbReference>
<sequence length="260" mass="28100">MDLGIAGKVAIVTGGSSGIGLAIARSFHNEGVTVVINGRDEAKLEAAVTKIGPNCRGIVADLTTAEGAAKLYAFARQSGPISFLVNNIGRFDVEDFFDISDERWHEYFEFNVMTGIRITRPVLKEMLGNDDGSIVFISSEAAVRSIPFMVHYSLTKTAQLGLSRALAEMTRGTRVRVNAYMPGPTATDSVKDYFHGIAAERGISFDDVLRGFFKDDQPGSLIQKLIDPEMHGRAVVQMAANWAMNGTTQRADGGAVHSIL</sequence>
<gene>
    <name evidence="3" type="primary">yvrD</name>
    <name evidence="3" type="ORF">MES5069_650047</name>
</gene>
<dbReference type="EC" id="1.-.-.-" evidence="3"/>
<dbReference type="InterPro" id="IPR036291">
    <property type="entry name" value="NAD(P)-bd_dom_sf"/>
</dbReference>
<evidence type="ECO:0000313" key="3">
    <source>
        <dbReference type="EMBL" id="CAH2408096.1"/>
    </source>
</evidence>
<evidence type="ECO:0000256" key="1">
    <source>
        <dbReference type="ARBA" id="ARBA00006484"/>
    </source>
</evidence>
<evidence type="ECO:0000313" key="4">
    <source>
        <dbReference type="Proteomes" id="UP001153050"/>
    </source>
</evidence>
<proteinExistence type="inferred from homology"/>
<dbReference type="Gene3D" id="3.40.50.720">
    <property type="entry name" value="NAD(P)-binding Rossmann-like Domain"/>
    <property type="match status" value="1"/>
</dbReference>
<dbReference type="PANTHER" id="PTHR43943">
    <property type="entry name" value="DEHYDROGENASE/REDUCTASE (SDR FAMILY) MEMBER 4"/>
    <property type="match status" value="1"/>
</dbReference>
<dbReference type="Proteomes" id="UP001153050">
    <property type="component" value="Unassembled WGS sequence"/>
</dbReference>
<evidence type="ECO:0000256" key="2">
    <source>
        <dbReference type="ARBA" id="ARBA00023002"/>
    </source>
</evidence>
<dbReference type="InterPro" id="IPR002347">
    <property type="entry name" value="SDR_fam"/>
</dbReference>
<dbReference type="CDD" id="cd05233">
    <property type="entry name" value="SDR_c"/>
    <property type="match status" value="1"/>
</dbReference>
<name>A0ABM9EGY7_9HYPH</name>
<dbReference type="GO" id="GO:0016491">
    <property type="term" value="F:oxidoreductase activity"/>
    <property type="evidence" value="ECO:0007669"/>
    <property type="project" value="UniProtKB-KW"/>
</dbReference>
<reference evidence="3 4" key="1">
    <citation type="submission" date="2022-03" db="EMBL/GenBank/DDBJ databases">
        <authorList>
            <person name="Brunel B."/>
        </authorList>
    </citation>
    <scope>NUCLEOTIDE SEQUENCE [LARGE SCALE GENOMIC DNA]</scope>
    <source>
        <strain evidence="3">STM5069sample</strain>
    </source>
</reference>